<dbReference type="Proteomes" id="UP000182054">
    <property type="component" value="Unassembled WGS sequence"/>
</dbReference>
<gene>
    <name evidence="2" type="ORF">SAMN05444374_10936</name>
</gene>
<proteinExistence type="predicted"/>
<organism evidence="2 3">
    <name type="scientific">Rhodococcoides kroppenstedtii</name>
    <dbReference type="NCBI Taxonomy" id="293050"/>
    <lineage>
        <taxon>Bacteria</taxon>
        <taxon>Bacillati</taxon>
        <taxon>Actinomycetota</taxon>
        <taxon>Actinomycetes</taxon>
        <taxon>Mycobacteriales</taxon>
        <taxon>Nocardiaceae</taxon>
        <taxon>Rhodococcoides</taxon>
    </lineage>
</organism>
<feature type="compositionally biased region" description="Acidic residues" evidence="1">
    <location>
        <begin position="34"/>
        <end position="44"/>
    </location>
</feature>
<feature type="region of interest" description="Disordered" evidence="1">
    <location>
        <begin position="1"/>
        <end position="59"/>
    </location>
</feature>
<name>A0A1I0TRU0_9NOCA</name>
<evidence type="ECO:0000313" key="3">
    <source>
        <dbReference type="Proteomes" id="UP000182054"/>
    </source>
</evidence>
<dbReference type="EMBL" id="FOJN01000009">
    <property type="protein sequence ID" value="SFA54514.1"/>
    <property type="molecule type" value="Genomic_DNA"/>
</dbReference>
<dbReference type="GeneID" id="85486304"/>
<evidence type="ECO:0000256" key="1">
    <source>
        <dbReference type="SAM" id="MobiDB-lite"/>
    </source>
</evidence>
<protein>
    <submittedName>
        <fullName evidence="2">Uncharacterized protein</fullName>
    </submittedName>
</protein>
<dbReference type="AlphaFoldDB" id="A0A1I0TRU0"/>
<reference evidence="2 3" key="1">
    <citation type="submission" date="2016-10" db="EMBL/GenBank/DDBJ databases">
        <authorList>
            <person name="de Groot N.N."/>
        </authorList>
    </citation>
    <scope>NUCLEOTIDE SEQUENCE [LARGE SCALE GENOMIC DNA]</scope>
    <source>
        <strain evidence="2 3">DSM 44908</strain>
    </source>
</reference>
<accession>A0A1I0TRU0</accession>
<evidence type="ECO:0000313" key="2">
    <source>
        <dbReference type="EMBL" id="SFA54514.1"/>
    </source>
</evidence>
<dbReference type="RefSeq" id="WP_068363410.1">
    <property type="nucleotide sequence ID" value="NZ_FOJN01000009.1"/>
</dbReference>
<sequence length="59" mass="5902">MSESTTPDLSGYGEAMGPPDFGTPHSGEQSGAAEPDESGTESDDIPGYSVPPAETDDAG</sequence>